<sequence>MEQEGTSLPSPSLSQASPLHPHPPSPSAGTLEQHSAPSSSSLAKLTSATIAQVAALNFDATLPLKQALLLPPSPFLIRSTLGDVDTITRRARRARRLTCRPAQVRRLERISKRLLLVET</sequence>
<accession>A0ABR4Q3X4</accession>
<feature type="region of interest" description="Disordered" evidence="1">
    <location>
        <begin position="1"/>
        <end position="43"/>
    </location>
</feature>
<proteinExistence type="predicted"/>
<evidence type="ECO:0000313" key="4">
    <source>
        <dbReference type="Proteomes" id="UP001651158"/>
    </source>
</evidence>
<name>A0ABR4Q3X4_9CEST</name>
<dbReference type="EMBL" id="JAKROA010000013">
    <property type="protein sequence ID" value="KAL5104202.1"/>
    <property type="molecule type" value="Genomic_DNA"/>
</dbReference>
<evidence type="ECO:0000256" key="1">
    <source>
        <dbReference type="SAM" id="MobiDB-lite"/>
    </source>
</evidence>
<reference evidence="3" key="2">
    <citation type="submission" date="2024-12" db="EMBL/GenBank/DDBJ databases">
        <authorList>
            <person name="Estrada K."/>
            <person name="Bobes R.J."/>
            <person name="Sanchez-Flores A."/>
            <person name="Laclette J.P."/>
        </authorList>
    </citation>
    <scope>NUCLEOTIDE SEQUENCE</scope>
    <source>
        <strain evidence="3">WFUcys</strain>
        <tissue evidence="3">Peritoneal cavity of infected mice</tissue>
    </source>
</reference>
<organism evidence="3 4">
    <name type="scientific">Taenia crassiceps</name>
    <dbReference type="NCBI Taxonomy" id="6207"/>
    <lineage>
        <taxon>Eukaryota</taxon>
        <taxon>Metazoa</taxon>
        <taxon>Spiralia</taxon>
        <taxon>Lophotrochozoa</taxon>
        <taxon>Platyhelminthes</taxon>
        <taxon>Cestoda</taxon>
        <taxon>Eucestoda</taxon>
        <taxon>Cyclophyllidea</taxon>
        <taxon>Taeniidae</taxon>
        <taxon>Taenia</taxon>
    </lineage>
</organism>
<protein>
    <submittedName>
        <fullName evidence="3">Uncharacterized protein</fullName>
    </submittedName>
</protein>
<evidence type="ECO:0000313" key="2">
    <source>
        <dbReference type="EMBL" id="KAL5104202.1"/>
    </source>
</evidence>
<reference evidence="3 4" key="1">
    <citation type="journal article" date="2022" name="Front. Cell. Infect. Microbiol.">
        <title>The Genomes of Two Strains of Taenia crassiceps the Animal Model for the Study of Human Cysticercosis.</title>
        <authorList>
            <person name="Bobes R.J."/>
            <person name="Estrada K."/>
            <person name="Rios-Valencia D.G."/>
            <person name="Calderon-Gallegos A."/>
            <person name="de la Torre P."/>
            <person name="Carrero J.C."/>
            <person name="Sanchez-Flores A."/>
            <person name="Laclette J.P."/>
        </authorList>
    </citation>
    <scope>NUCLEOTIDE SEQUENCE [LARGE SCALE GENOMIC DNA]</scope>
    <source>
        <strain evidence="3">WFUcys</strain>
    </source>
</reference>
<gene>
    <name evidence="2" type="ORF">TcWFU_001317</name>
    <name evidence="3" type="ORF">TcWFU_010159</name>
</gene>
<comment type="caution">
    <text evidence="3">The sequence shown here is derived from an EMBL/GenBank/DDBJ whole genome shotgun (WGS) entry which is preliminary data.</text>
</comment>
<evidence type="ECO:0000313" key="3">
    <source>
        <dbReference type="EMBL" id="KAL5104376.1"/>
    </source>
</evidence>
<keyword evidence="4" id="KW-1185">Reference proteome</keyword>
<feature type="compositionally biased region" description="Low complexity" evidence="1">
    <location>
        <begin position="7"/>
        <end position="19"/>
    </location>
</feature>
<dbReference type="Proteomes" id="UP001651158">
    <property type="component" value="Unassembled WGS sequence"/>
</dbReference>
<dbReference type="EMBL" id="JAKROA010000013">
    <property type="protein sequence ID" value="KAL5104376.1"/>
    <property type="molecule type" value="Genomic_DNA"/>
</dbReference>